<evidence type="ECO:0000256" key="2">
    <source>
        <dbReference type="ARBA" id="ARBA00005992"/>
    </source>
</evidence>
<keyword evidence="8" id="KW-0732">Signal</keyword>
<dbReference type="InterPro" id="IPR036365">
    <property type="entry name" value="PGBD-like_sf"/>
</dbReference>
<sequence length="364" mass="39762">MPKKLILSLFGLGTILASGGMLLSPVDSAVASPQPATATGNSTTAKAKAAKLPGKAETSSIRGEIIHAQVLLDVAGFSPGVIDGLEGKNLAKALRGYQEAKGLEVTGKLDTPTRQSLLTDPRKHYRKLRIDRSIVDGEFVRPFPDDPAEQADLDALNYRNLLEEVAERFHTTYDVIIALNGPKAKIGIGRELYLPNVLPSSRDFGDDWAGAEYNDWFNAMNVSADLPQGDRIIVDESEGTLRVFDAEDRLIAQFPVTTGSENDPLPLGDWKATTYAFMPPFSYQPKLFWDVPDSEEEQKLPPGPNGPVGIAWLDLTKEHYGIHGTPEPSTIGYAQSHGCIRMTNWDVLKLARMMKPGFEAEFVA</sequence>
<dbReference type="InterPro" id="IPR005490">
    <property type="entry name" value="LD_TPept_cat_dom"/>
</dbReference>
<dbReference type="Pfam" id="PF03734">
    <property type="entry name" value="YkuD"/>
    <property type="match status" value="1"/>
</dbReference>
<evidence type="ECO:0000256" key="1">
    <source>
        <dbReference type="ARBA" id="ARBA00004752"/>
    </source>
</evidence>
<dbReference type="UniPathway" id="UPA00219"/>
<dbReference type="SUPFAM" id="SSF141523">
    <property type="entry name" value="L,D-transpeptidase catalytic domain-like"/>
    <property type="match status" value="1"/>
</dbReference>
<dbReference type="GO" id="GO:0016740">
    <property type="term" value="F:transferase activity"/>
    <property type="evidence" value="ECO:0007669"/>
    <property type="project" value="UniProtKB-KW"/>
</dbReference>
<keyword evidence="3" id="KW-0808">Transferase</keyword>
<dbReference type="Pfam" id="PF01471">
    <property type="entry name" value="PG_binding_1"/>
    <property type="match status" value="1"/>
</dbReference>
<dbReference type="GO" id="GO:0018104">
    <property type="term" value="P:peptidoglycan-protein cross-linking"/>
    <property type="evidence" value="ECO:0007669"/>
    <property type="project" value="TreeGrafter"/>
</dbReference>
<organism evidence="10 11">
    <name type="scientific">Sphingomicrobium lutaoense</name>
    <dbReference type="NCBI Taxonomy" id="515949"/>
    <lineage>
        <taxon>Bacteria</taxon>
        <taxon>Pseudomonadati</taxon>
        <taxon>Pseudomonadota</taxon>
        <taxon>Alphaproteobacteria</taxon>
        <taxon>Sphingomonadales</taxon>
        <taxon>Sphingomonadaceae</taxon>
        <taxon>Sphingomicrobium</taxon>
    </lineage>
</organism>
<evidence type="ECO:0000313" key="10">
    <source>
        <dbReference type="EMBL" id="MBB3763889.1"/>
    </source>
</evidence>
<proteinExistence type="inferred from homology"/>
<reference evidence="10 11" key="1">
    <citation type="submission" date="2020-08" db="EMBL/GenBank/DDBJ databases">
        <title>Genomic Encyclopedia of Type Strains, Phase IV (KMG-IV): sequencing the most valuable type-strain genomes for metagenomic binning, comparative biology and taxonomic classification.</title>
        <authorList>
            <person name="Goeker M."/>
        </authorList>
    </citation>
    <scope>NUCLEOTIDE SEQUENCE [LARGE SCALE GENOMIC DNA]</scope>
    <source>
        <strain evidence="10 11">DSM 24194</strain>
    </source>
</reference>
<dbReference type="InterPro" id="IPR038063">
    <property type="entry name" value="Transpep_catalytic_dom"/>
</dbReference>
<dbReference type="SUPFAM" id="SSF47090">
    <property type="entry name" value="PGBD-like"/>
    <property type="match status" value="1"/>
</dbReference>
<feature type="chain" id="PRO_5032420511" evidence="8">
    <location>
        <begin position="30"/>
        <end position="364"/>
    </location>
</feature>
<evidence type="ECO:0000256" key="5">
    <source>
        <dbReference type="ARBA" id="ARBA00022984"/>
    </source>
</evidence>
<dbReference type="GO" id="GO:0008360">
    <property type="term" value="P:regulation of cell shape"/>
    <property type="evidence" value="ECO:0007669"/>
    <property type="project" value="UniProtKB-UniRule"/>
</dbReference>
<feature type="domain" description="L,D-TPase catalytic" evidence="9">
    <location>
        <begin position="230"/>
        <end position="363"/>
    </location>
</feature>
<protein>
    <submittedName>
        <fullName evidence="10">Lipoprotein-anchoring transpeptidase ErfK/SrfK</fullName>
    </submittedName>
</protein>
<keyword evidence="4 7" id="KW-0133">Cell shape</keyword>
<dbReference type="PROSITE" id="PS52029">
    <property type="entry name" value="LD_TPASE"/>
    <property type="match status" value="1"/>
</dbReference>
<dbReference type="PANTHER" id="PTHR30582">
    <property type="entry name" value="L,D-TRANSPEPTIDASE"/>
    <property type="match status" value="1"/>
</dbReference>
<dbReference type="InterPro" id="IPR050979">
    <property type="entry name" value="LD-transpeptidase"/>
</dbReference>
<accession>A0A839YXI3</accession>
<evidence type="ECO:0000256" key="8">
    <source>
        <dbReference type="SAM" id="SignalP"/>
    </source>
</evidence>
<dbReference type="Proteomes" id="UP000578569">
    <property type="component" value="Unassembled WGS sequence"/>
</dbReference>
<dbReference type="CDD" id="cd16913">
    <property type="entry name" value="YkuD_like"/>
    <property type="match status" value="1"/>
</dbReference>
<evidence type="ECO:0000256" key="7">
    <source>
        <dbReference type="PROSITE-ProRule" id="PRU01373"/>
    </source>
</evidence>
<keyword evidence="6 7" id="KW-0961">Cell wall biogenesis/degradation</keyword>
<dbReference type="InterPro" id="IPR036366">
    <property type="entry name" value="PGBDSf"/>
</dbReference>
<dbReference type="InterPro" id="IPR002477">
    <property type="entry name" value="Peptidoglycan-bd-like"/>
</dbReference>
<comment type="similarity">
    <text evidence="2">Belongs to the YkuD family.</text>
</comment>
<dbReference type="GO" id="GO:0071972">
    <property type="term" value="F:peptidoglycan L,D-transpeptidase activity"/>
    <property type="evidence" value="ECO:0007669"/>
    <property type="project" value="TreeGrafter"/>
</dbReference>
<dbReference type="PANTHER" id="PTHR30582:SF30">
    <property type="entry name" value="BLR4375 PROTEIN"/>
    <property type="match status" value="1"/>
</dbReference>
<evidence type="ECO:0000256" key="3">
    <source>
        <dbReference type="ARBA" id="ARBA00022679"/>
    </source>
</evidence>
<evidence type="ECO:0000313" key="11">
    <source>
        <dbReference type="Proteomes" id="UP000578569"/>
    </source>
</evidence>
<dbReference type="Gene3D" id="2.40.440.10">
    <property type="entry name" value="L,D-transpeptidase catalytic domain-like"/>
    <property type="match status" value="1"/>
</dbReference>
<evidence type="ECO:0000259" key="9">
    <source>
        <dbReference type="PROSITE" id="PS52029"/>
    </source>
</evidence>
<evidence type="ECO:0000256" key="6">
    <source>
        <dbReference type="ARBA" id="ARBA00023316"/>
    </source>
</evidence>
<feature type="signal peptide" evidence="8">
    <location>
        <begin position="1"/>
        <end position="29"/>
    </location>
</feature>
<comment type="caution">
    <text evidence="10">The sequence shown here is derived from an EMBL/GenBank/DDBJ whole genome shotgun (WGS) entry which is preliminary data.</text>
</comment>
<gene>
    <name evidence="10" type="ORF">FHS50_000912</name>
</gene>
<evidence type="ECO:0000256" key="4">
    <source>
        <dbReference type="ARBA" id="ARBA00022960"/>
    </source>
</evidence>
<keyword evidence="11" id="KW-1185">Reference proteome</keyword>
<dbReference type="AlphaFoldDB" id="A0A839YXI3"/>
<dbReference type="Gene3D" id="1.10.101.10">
    <property type="entry name" value="PGBD-like superfamily/PGBD"/>
    <property type="match status" value="1"/>
</dbReference>
<feature type="active site" description="Nucleophile" evidence="7">
    <location>
        <position position="339"/>
    </location>
</feature>
<comment type="pathway">
    <text evidence="1 7">Cell wall biogenesis; peptidoglycan biosynthesis.</text>
</comment>
<feature type="active site" description="Proton donor/acceptor" evidence="7">
    <location>
        <position position="323"/>
    </location>
</feature>
<dbReference type="GO" id="GO:0071555">
    <property type="term" value="P:cell wall organization"/>
    <property type="evidence" value="ECO:0007669"/>
    <property type="project" value="UniProtKB-UniRule"/>
</dbReference>
<dbReference type="GO" id="GO:0005576">
    <property type="term" value="C:extracellular region"/>
    <property type="evidence" value="ECO:0007669"/>
    <property type="project" value="TreeGrafter"/>
</dbReference>
<dbReference type="RefSeq" id="WP_183933195.1">
    <property type="nucleotide sequence ID" value="NZ_JACICF010000001.1"/>
</dbReference>
<keyword evidence="5 7" id="KW-0573">Peptidoglycan synthesis</keyword>
<keyword evidence="10" id="KW-0449">Lipoprotein</keyword>
<dbReference type="EMBL" id="JACICF010000001">
    <property type="protein sequence ID" value="MBB3763889.1"/>
    <property type="molecule type" value="Genomic_DNA"/>
</dbReference>
<name>A0A839YXI3_9SPHN</name>